<evidence type="ECO:0000313" key="3">
    <source>
        <dbReference type="Proteomes" id="UP000057088"/>
    </source>
</evidence>
<evidence type="ECO:0000313" key="1">
    <source>
        <dbReference type="EMBL" id="AUV47391.1"/>
    </source>
</evidence>
<reference evidence="1" key="2">
    <citation type="submission" date="2018-01" db="EMBL/GenBank/DDBJ databases">
        <title>FDA dAtabase for Regulatory Grade micrObial Sequences (FDA-ARGOS): Supporting development and validation of Infectious Disease Dx tests.</title>
        <authorList>
            <person name="Hoffmann M."/>
            <person name="Allard M."/>
            <person name="Evans P."/>
            <person name="Brown E."/>
            <person name="Tallon L."/>
            <person name="Sadzewicz L."/>
            <person name="Sengamalay N."/>
            <person name="Ott S."/>
            <person name="Godinez A."/>
            <person name="Nagaraj S."/>
            <person name="Vyas G."/>
            <person name="Aluvathingal J."/>
            <person name="Nadendla S."/>
            <person name="Geyer C."/>
            <person name="Sichtig H."/>
        </authorList>
    </citation>
    <scope>NUCLEOTIDE SEQUENCE</scope>
    <source>
        <strain evidence="1">ATCC 33809</strain>
    </source>
</reference>
<dbReference type="AlphaFoldDB" id="A0AAX2LVL2"/>
<accession>A0AAX2LVL2</accession>
<dbReference type="Proteomes" id="UP000254626">
    <property type="component" value="Unassembled WGS sequence"/>
</dbReference>
<gene>
    <name evidence="1" type="ORF">AL536_22425</name>
    <name evidence="2" type="ORF">NCTC11327_04108</name>
</gene>
<sequence>MMNIDSIELHICKNALVDAIQTKENQIFLSASTDESERIRERIIELASSYGLTLSGNPLILPNGTTLTFLLPNSQTSAGYSGNVYVFNCFDDTNFSYINELVSSWTMLKKHRAIFLSIG</sequence>
<dbReference type="RefSeq" id="WP_038151570.1">
    <property type="nucleotide sequence ID" value="NZ_CP014032.1"/>
</dbReference>
<reference evidence="2 4" key="3">
    <citation type="submission" date="2018-06" db="EMBL/GenBank/DDBJ databases">
        <authorList>
            <consortium name="Pathogen Informatics"/>
            <person name="Doyle S."/>
        </authorList>
    </citation>
    <scope>NUCLEOTIDE SEQUENCE [LARGE SCALE GENOMIC DNA]</scope>
    <source>
        <strain evidence="2 4">NCTC11327</strain>
    </source>
</reference>
<keyword evidence="3" id="KW-1185">Reference proteome</keyword>
<dbReference type="KEGG" id="vfl:AL536_22425"/>
<evidence type="ECO:0000313" key="2">
    <source>
        <dbReference type="EMBL" id="SUQ27235.1"/>
    </source>
</evidence>
<protein>
    <submittedName>
        <fullName evidence="2">Phage terminase, ATPase subunit</fullName>
    </submittedName>
</protein>
<dbReference type="Proteomes" id="UP000057088">
    <property type="component" value="Chromosome 1"/>
</dbReference>
<organism evidence="2 4">
    <name type="scientific">Vibrio fluvialis</name>
    <dbReference type="NCBI Taxonomy" id="676"/>
    <lineage>
        <taxon>Bacteria</taxon>
        <taxon>Pseudomonadati</taxon>
        <taxon>Pseudomonadota</taxon>
        <taxon>Gammaproteobacteria</taxon>
        <taxon>Vibrionales</taxon>
        <taxon>Vibrionaceae</taxon>
        <taxon>Vibrio</taxon>
    </lineage>
</organism>
<evidence type="ECO:0000313" key="4">
    <source>
        <dbReference type="Proteomes" id="UP000254626"/>
    </source>
</evidence>
<dbReference type="EMBL" id="CP014034">
    <property type="protein sequence ID" value="AUV47391.1"/>
    <property type="molecule type" value="Genomic_DNA"/>
</dbReference>
<reference evidence="3" key="1">
    <citation type="submission" date="2015-12" db="EMBL/GenBank/DDBJ databases">
        <title>FDA dAtabase for Regulatory Grade micrObial Sequences (FDA-ARGOS): Supporting development and validation of Infectious Disease Dx tests.</title>
        <authorList>
            <person name="Hoffmann M."/>
            <person name="Allard M."/>
            <person name="Evans P."/>
            <person name="Brown E."/>
            <person name="Tallon L.J."/>
            <person name="Sadzewicz L."/>
            <person name="Sengamalay N."/>
            <person name="Ott S."/>
            <person name="Godinez A."/>
            <person name="Nagaraj S."/>
            <person name="Vyas G."/>
            <person name="Aluvathingal J."/>
            <person name="Nadendla S."/>
            <person name="Geyer C."/>
            <person name="Sichtig H."/>
        </authorList>
    </citation>
    <scope>NUCLEOTIDE SEQUENCE [LARGE SCALE GENOMIC DNA]</scope>
    <source>
        <strain evidence="3">ATCC 33809</strain>
    </source>
</reference>
<dbReference type="EMBL" id="UHIP01000002">
    <property type="protein sequence ID" value="SUQ27235.1"/>
    <property type="molecule type" value="Genomic_DNA"/>
</dbReference>
<dbReference type="Pfam" id="PF03237">
    <property type="entry name" value="Terminase_6N"/>
    <property type="match status" value="1"/>
</dbReference>
<proteinExistence type="predicted"/>
<name>A0AAX2LVL2_VIBFL</name>
<dbReference type="GeneID" id="98912686"/>